<dbReference type="CDD" id="cd00093">
    <property type="entry name" value="HTH_XRE"/>
    <property type="match status" value="1"/>
</dbReference>
<dbReference type="Gene3D" id="1.10.260.40">
    <property type="entry name" value="lambda repressor-like DNA-binding domains"/>
    <property type="match status" value="1"/>
</dbReference>
<protein>
    <submittedName>
        <fullName evidence="3">XRE family transcriptional regulator</fullName>
    </submittedName>
</protein>
<dbReference type="SMART" id="SM00530">
    <property type="entry name" value="HTH_XRE"/>
    <property type="match status" value="1"/>
</dbReference>
<evidence type="ECO:0000259" key="2">
    <source>
        <dbReference type="PROSITE" id="PS50943"/>
    </source>
</evidence>
<dbReference type="GO" id="GO:0003700">
    <property type="term" value="F:DNA-binding transcription factor activity"/>
    <property type="evidence" value="ECO:0007669"/>
    <property type="project" value="TreeGrafter"/>
</dbReference>
<proteinExistence type="predicted"/>
<keyword evidence="1" id="KW-0238">DNA-binding</keyword>
<dbReference type="PANTHER" id="PTHR46797">
    <property type="entry name" value="HTH-TYPE TRANSCRIPTIONAL REGULATOR"/>
    <property type="match status" value="1"/>
</dbReference>
<gene>
    <name evidence="3" type="ORF">DEW08_14550</name>
</gene>
<dbReference type="KEGG" id="azz:DEW08_14550"/>
<dbReference type="OrthoDB" id="407979at2"/>
<reference evidence="4" key="1">
    <citation type="submission" date="2018-05" db="EMBL/GenBank/DDBJ databases">
        <title>Azospirillum thermophila sp. nov., a novel isolated from hot spring.</title>
        <authorList>
            <person name="Zhao Z."/>
        </authorList>
    </citation>
    <scope>NUCLEOTIDE SEQUENCE [LARGE SCALE GENOMIC DNA]</scope>
    <source>
        <strain evidence="4">CFH 70021</strain>
    </source>
</reference>
<evidence type="ECO:0000313" key="3">
    <source>
        <dbReference type="EMBL" id="AWK87276.1"/>
    </source>
</evidence>
<dbReference type="RefSeq" id="WP_109328240.1">
    <property type="nucleotide sequence ID" value="NZ_CP029353.1"/>
</dbReference>
<sequence>MTKPAQIIRDQNGNPAFAVLPIEEYERLIEAADEAEAIRTCDAYRADRPETFPADLADRLLNGENPVKVFREYRGMTQKQLGEAASVNQSYVSQIEAGGRVGTIEVLKRLADALGVDLDDLA</sequence>
<feature type="domain" description="HTH cro/C1-type" evidence="2">
    <location>
        <begin position="67"/>
        <end position="121"/>
    </location>
</feature>
<organism evidence="3 4">
    <name type="scientific">Azospirillum thermophilum</name>
    <dbReference type="NCBI Taxonomy" id="2202148"/>
    <lineage>
        <taxon>Bacteria</taxon>
        <taxon>Pseudomonadati</taxon>
        <taxon>Pseudomonadota</taxon>
        <taxon>Alphaproteobacteria</taxon>
        <taxon>Rhodospirillales</taxon>
        <taxon>Azospirillaceae</taxon>
        <taxon>Azospirillum</taxon>
    </lineage>
</organism>
<dbReference type="InterPro" id="IPR010982">
    <property type="entry name" value="Lambda_DNA-bd_dom_sf"/>
</dbReference>
<accession>A0A2S2CS15</accession>
<dbReference type="GO" id="GO:0003677">
    <property type="term" value="F:DNA binding"/>
    <property type="evidence" value="ECO:0007669"/>
    <property type="project" value="UniProtKB-KW"/>
</dbReference>
<dbReference type="InterPro" id="IPR001387">
    <property type="entry name" value="Cro/C1-type_HTH"/>
</dbReference>
<dbReference type="GO" id="GO:0005829">
    <property type="term" value="C:cytosol"/>
    <property type="evidence" value="ECO:0007669"/>
    <property type="project" value="TreeGrafter"/>
</dbReference>
<name>A0A2S2CS15_9PROT</name>
<dbReference type="SUPFAM" id="SSF47413">
    <property type="entry name" value="lambda repressor-like DNA-binding domains"/>
    <property type="match status" value="1"/>
</dbReference>
<evidence type="ECO:0000313" key="4">
    <source>
        <dbReference type="Proteomes" id="UP000245629"/>
    </source>
</evidence>
<dbReference type="Proteomes" id="UP000245629">
    <property type="component" value="Chromosome 2"/>
</dbReference>
<dbReference type="PROSITE" id="PS50943">
    <property type="entry name" value="HTH_CROC1"/>
    <property type="match status" value="1"/>
</dbReference>
<evidence type="ECO:0000256" key="1">
    <source>
        <dbReference type="ARBA" id="ARBA00023125"/>
    </source>
</evidence>
<dbReference type="PANTHER" id="PTHR46797:SF1">
    <property type="entry name" value="METHYLPHOSPHONATE SYNTHASE"/>
    <property type="match status" value="1"/>
</dbReference>
<keyword evidence="4" id="KW-1185">Reference proteome</keyword>
<dbReference type="Pfam" id="PF01381">
    <property type="entry name" value="HTH_3"/>
    <property type="match status" value="1"/>
</dbReference>
<dbReference type="InterPro" id="IPR050807">
    <property type="entry name" value="TransReg_Diox_bact_type"/>
</dbReference>
<dbReference type="EMBL" id="CP029353">
    <property type="protein sequence ID" value="AWK87276.1"/>
    <property type="molecule type" value="Genomic_DNA"/>
</dbReference>
<dbReference type="AlphaFoldDB" id="A0A2S2CS15"/>